<comment type="caution">
    <text evidence="1">The sequence shown here is derived from an EMBL/GenBank/DDBJ whole genome shotgun (WGS) entry which is preliminary data.</text>
</comment>
<dbReference type="InterPro" id="IPR036412">
    <property type="entry name" value="HAD-like_sf"/>
</dbReference>
<reference evidence="2" key="1">
    <citation type="journal article" date="2019" name="Int. J. Syst. Evol. Microbiol.">
        <title>The Global Catalogue of Microorganisms (GCM) 10K type strain sequencing project: providing services to taxonomists for standard genome sequencing and annotation.</title>
        <authorList>
            <consortium name="The Broad Institute Genomics Platform"/>
            <consortium name="The Broad Institute Genome Sequencing Center for Infectious Disease"/>
            <person name="Wu L."/>
            <person name="Ma J."/>
        </authorList>
    </citation>
    <scope>NUCLEOTIDE SEQUENCE [LARGE SCALE GENOMIC DNA]</scope>
    <source>
        <strain evidence="2">CGMCC 4.6997</strain>
    </source>
</reference>
<dbReference type="InterPro" id="IPR022468">
    <property type="entry name" value="PhnX-like"/>
</dbReference>
<proteinExistence type="predicted"/>
<dbReference type="SFLD" id="SFLDS00003">
    <property type="entry name" value="Haloacid_Dehalogenase"/>
    <property type="match status" value="1"/>
</dbReference>
<dbReference type="InterPro" id="IPR050155">
    <property type="entry name" value="HAD-like_hydrolase_sf"/>
</dbReference>
<gene>
    <name evidence="1" type="ORF">ACFPJ4_01680</name>
</gene>
<evidence type="ECO:0000313" key="1">
    <source>
        <dbReference type="EMBL" id="MFC5500944.1"/>
    </source>
</evidence>
<dbReference type="Proteomes" id="UP001596039">
    <property type="component" value="Unassembled WGS sequence"/>
</dbReference>
<dbReference type="NCBIfam" id="TIGR03351">
    <property type="entry name" value="PhnX-like"/>
    <property type="match status" value="1"/>
</dbReference>
<dbReference type="Pfam" id="PF00702">
    <property type="entry name" value="Hydrolase"/>
    <property type="match status" value="1"/>
</dbReference>
<dbReference type="PANTHER" id="PTHR43434">
    <property type="entry name" value="PHOSPHOGLYCOLATE PHOSPHATASE"/>
    <property type="match status" value="1"/>
</dbReference>
<sequence length="226" mass="24379">MIDLVALDMAGTTIDDHGSVYLALRRAVEETGAPVAAEDLQHWMGTDKIEAISALMRLGRVPAETTTVMTAYRRFRALLDEFYLESPPVALPGVRDALATLRDRGVRIALTTGFDDSVANALLESLGWKVGEGELLDAVVTTSQVKAGRPAPYLIHHAMELTGVDDVRRVLAAGDTIVDLQAACNAGAIAVGVETGALTREQLERHPHDYVLRSVAEIPELEEARV</sequence>
<keyword evidence="2" id="KW-1185">Reference proteome</keyword>
<protein>
    <submittedName>
        <fullName evidence="1">Phosphonatase-like hydrolase</fullName>
    </submittedName>
</protein>
<dbReference type="RefSeq" id="WP_386738552.1">
    <property type="nucleotide sequence ID" value="NZ_JBHSMG010000001.1"/>
</dbReference>
<dbReference type="EMBL" id="JBHSMG010000001">
    <property type="protein sequence ID" value="MFC5500944.1"/>
    <property type="molecule type" value="Genomic_DNA"/>
</dbReference>
<name>A0ABW0NMH9_9MICO</name>
<dbReference type="SFLD" id="SFLDG01129">
    <property type="entry name" value="C1.5:_HAD__Beta-PGM__Phosphata"/>
    <property type="match status" value="1"/>
</dbReference>
<dbReference type="PANTHER" id="PTHR43434:SF19">
    <property type="entry name" value="PHOSPHONOACETALDEHYDE HYDROLASE"/>
    <property type="match status" value="1"/>
</dbReference>
<accession>A0ABW0NMH9</accession>
<dbReference type="InterPro" id="IPR023214">
    <property type="entry name" value="HAD_sf"/>
</dbReference>
<organism evidence="1 2">
    <name type="scientific">Lysinimonas soli</name>
    <dbReference type="NCBI Taxonomy" id="1074233"/>
    <lineage>
        <taxon>Bacteria</taxon>
        <taxon>Bacillati</taxon>
        <taxon>Actinomycetota</taxon>
        <taxon>Actinomycetes</taxon>
        <taxon>Micrococcales</taxon>
        <taxon>Microbacteriaceae</taxon>
        <taxon>Lysinimonas</taxon>
    </lineage>
</organism>
<dbReference type="SUPFAM" id="SSF56784">
    <property type="entry name" value="HAD-like"/>
    <property type="match status" value="1"/>
</dbReference>
<dbReference type="Gene3D" id="3.40.50.1000">
    <property type="entry name" value="HAD superfamily/HAD-like"/>
    <property type="match status" value="1"/>
</dbReference>
<evidence type="ECO:0000313" key="2">
    <source>
        <dbReference type="Proteomes" id="UP001596039"/>
    </source>
</evidence>